<dbReference type="RefSeq" id="WP_109654349.1">
    <property type="nucleotide sequence ID" value="NZ_JACWLN010000012.1"/>
</dbReference>
<keyword evidence="6" id="KW-1185">Reference proteome</keyword>
<reference evidence="4 5" key="1">
    <citation type="submission" date="2018-05" db="EMBL/GenBank/DDBJ databases">
        <title>Genomic Encyclopedia of Archaeal and Bacterial Type Strains, Phase II (KMG-II): from individual species to whole genera.</title>
        <authorList>
            <person name="Goeker M."/>
        </authorList>
    </citation>
    <scope>NUCLEOTIDE SEQUENCE [LARGE SCALE GENOMIC DNA]</scope>
    <source>
        <strain evidence="4 5">DSM 23514</strain>
    </source>
</reference>
<dbReference type="EMBL" id="JACWLN010000012">
    <property type="protein sequence ID" value="MBD1262600.1"/>
    <property type="molecule type" value="Genomic_DNA"/>
</dbReference>
<keyword evidence="3" id="KW-0378">Hydrolase</keyword>
<organism evidence="4 5">
    <name type="scientific">Maribacter polysiphoniae</name>
    <dbReference type="NCBI Taxonomy" id="429344"/>
    <lineage>
        <taxon>Bacteria</taxon>
        <taxon>Pseudomonadati</taxon>
        <taxon>Bacteroidota</taxon>
        <taxon>Flavobacteriia</taxon>
        <taxon>Flavobacteriales</taxon>
        <taxon>Flavobacteriaceae</taxon>
        <taxon>Maribacter</taxon>
    </lineage>
</organism>
<keyword evidence="1" id="KW-0472">Membrane</keyword>
<sequence>MKAKVYTFLTKPYAVVLTMLVAPLFGFIDRNFVFFFGLGVAFAILWGSDFDWSRFGIGKKITLKTVIKSFLIAVILFMAFDVIIDPILIQFLGPYDLSSLDDIKGNLAGYLILMLIVWVFAAFGEEFLFRGYYMKALAGLLGNTNKAWLFSALGTSIYFGVSHAYQGTVGIVSVFLWSLCISILFNRNRNNLLLLVLIHGFNDTIGITLLCLNKYDIFSEWVQRLL</sequence>
<dbReference type="Proteomes" id="UP000651837">
    <property type="component" value="Unassembled WGS sequence"/>
</dbReference>
<dbReference type="InterPro" id="IPR003675">
    <property type="entry name" value="Rce1/LyrA-like_dom"/>
</dbReference>
<accession>A0A316DVG9</accession>
<dbReference type="Pfam" id="PF02517">
    <property type="entry name" value="Rce1-like"/>
    <property type="match status" value="1"/>
</dbReference>
<comment type="caution">
    <text evidence="4">The sequence shown here is derived from an EMBL/GenBank/DDBJ whole genome shotgun (WGS) entry which is preliminary data.</text>
</comment>
<dbReference type="EMBL" id="QGGQ01000013">
    <property type="protein sequence ID" value="PWK21199.1"/>
    <property type="molecule type" value="Genomic_DNA"/>
</dbReference>
<evidence type="ECO:0000313" key="6">
    <source>
        <dbReference type="Proteomes" id="UP000651837"/>
    </source>
</evidence>
<feature type="transmembrane region" description="Helical" evidence="1">
    <location>
        <begin position="34"/>
        <end position="50"/>
    </location>
</feature>
<dbReference type="GO" id="GO:0080120">
    <property type="term" value="P:CAAX-box protein maturation"/>
    <property type="evidence" value="ECO:0007669"/>
    <property type="project" value="UniProtKB-ARBA"/>
</dbReference>
<feature type="transmembrane region" description="Helical" evidence="1">
    <location>
        <begin position="107"/>
        <end position="124"/>
    </location>
</feature>
<dbReference type="GO" id="GO:0006508">
    <property type="term" value="P:proteolysis"/>
    <property type="evidence" value="ECO:0007669"/>
    <property type="project" value="UniProtKB-KW"/>
</dbReference>
<protein>
    <submittedName>
        <fullName evidence="4">CAAX prenyl protease-like protein</fullName>
    </submittedName>
    <submittedName>
        <fullName evidence="3">CPBP family intramembrane metalloprotease</fullName>
    </submittedName>
</protein>
<evidence type="ECO:0000259" key="2">
    <source>
        <dbReference type="Pfam" id="PF02517"/>
    </source>
</evidence>
<dbReference type="GO" id="GO:0004175">
    <property type="term" value="F:endopeptidase activity"/>
    <property type="evidence" value="ECO:0007669"/>
    <property type="project" value="UniProtKB-ARBA"/>
</dbReference>
<feature type="transmembrane region" description="Helical" evidence="1">
    <location>
        <begin position="12"/>
        <end position="28"/>
    </location>
</feature>
<feature type="transmembrane region" description="Helical" evidence="1">
    <location>
        <begin position="165"/>
        <end position="185"/>
    </location>
</feature>
<dbReference type="OrthoDB" id="9807747at2"/>
<keyword evidence="3" id="KW-0482">Metalloprotease</keyword>
<keyword evidence="1" id="KW-1133">Transmembrane helix</keyword>
<feature type="transmembrane region" description="Helical" evidence="1">
    <location>
        <begin position="136"/>
        <end position="159"/>
    </location>
</feature>
<proteinExistence type="predicted"/>
<feature type="transmembrane region" description="Helical" evidence="1">
    <location>
        <begin position="192"/>
        <end position="215"/>
    </location>
</feature>
<dbReference type="Proteomes" id="UP000245667">
    <property type="component" value="Unassembled WGS sequence"/>
</dbReference>
<evidence type="ECO:0000313" key="3">
    <source>
        <dbReference type="EMBL" id="MBD1262600.1"/>
    </source>
</evidence>
<dbReference type="AlphaFoldDB" id="A0A316DVG9"/>
<gene>
    <name evidence="3" type="ORF">HZY62_18530</name>
    <name evidence="4" type="ORF">LX92_04000</name>
</gene>
<feature type="domain" description="CAAX prenyl protease 2/Lysostaphin resistance protein A-like" evidence="2">
    <location>
        <begin position="110"/>
        <end position="204"/>
    </location>
</feature>
<reference evidence="3 6" key="2">
    <citation type="submission" date="2020-07" db="EMBL/GenBank/DDBJ databases">
        <title>The draft genome sequence of Maribacter polysiphoniae KCTC 22021.</title>
        <authorList>
            <person name="Mu L."/>
        </authorList>
    </citation>
    <scope>NUCLEOTIDE SEQUENCE [LARGE SCALE GENOMIC DNA]</scope>
    <source>
        <strain evidence="3 6">KCTC 22021</strain>
    </source>
</reference>
<evidence type="ECO:0000313" key="5">
    <source>
        <dbReference type="Proteomes" id="UP000245667"/>
    </source>
</evidence>
<evidence type="ECO:0000256" key="1">
    <source>
        <dbReference type="SAM" id="Phobius"/>
    </source>
</evidence>
<name>A0A316DVG9_9FLAO</name>
<keyword evidence="4" id="KW-0645">Protease</keyword>
<feature type="transmembrane region" description="Helical" evidence="1">
    <location>
        <begin position="70"/>
        <end position="92"/>
    </location>
</feature>
<dbReference type="GO" id="GO:0008237">
    <property type="term" value="F:metallopeptidase activity"/>
    <property type="evidence" value="ECO:0007669"/>
    <property type="project" value="UniProtKB-KW"/>
</dbReference>
<evidence type="ECO:0000313" key="4">
    <source>
        <dbReference type="EMBL" id="PWK21199.1"/>
    </source>
</evidence>
<keyword evidence="1" id="KW-0812">Transmembrane</keyword>